<dbReference type="Gene3D" id="1.10.260.40">
    <property type="entry name" value="lambda repressor-like DNA-binding domains"/>
    <property type="match status" value="1"/>
</dbReference>
<evidence type="ECO:0000256" key="1">
    <source>
        <dbReference type="ARBA" id="ARBA00023125"/>
    </source>
</evidence>
<reference evidence="3 4" key="1">
    <citation type="submission" date="2018-06" db="EMBL/GenBank/DDBJ databases">
        <title>Complete genome of Desulfovibrio marinus P48SEP.</title>
        <authorList>
            <person name="Crispim J.S."/>
            <person name="Vidigal P.M.P."/>
            <person name="Silva L.C.F."/>
            <person name="Araujo L.C."/>
            <person name="Laguardia C.N."/>
            <person name="Dias R.S."/>
            <person name="Sousa M.P."/>
            <person name="Paula S.O."/>
            <person name="Silva C."/>
        </authorList>
    </citation>
    <scope>NUCLEOTIDE SEQUENCE [LARGE SCALE GENOMIC DNA]</scope>
    <source>
        <strain evidence="3 4">P48SEP</strain>
    </source>
</reference>
<dbReference type="SUPFAM" id="SSF47413">
    <property type="entry name" value="lambda repressor-like DNA-binding domains"/>
    <property type="match status" value="1"/>
</dbReference>
<dbReference type="GO" id="GO:0003677">
    <property type="term" value="F:DNA binding"/>
    <property type="evidence" value="ECO:0007669"/>
    <property type="project" value="UniProtKB-KW"/>
</dbReference>
<dbReference type="EMBL" id="QMIF01000003">
    <property type="protein sequence ID" value="TVM34896.1"/>
    <property type="molecule type" value="Genomic_DNA"/>
</dbReference>
<dbReference type="Proteomes" id="UP000434052">
    <property type="component" value="Unassembled WGS sequence"/>
</dbReference>
<protein>
    <submittedName>
        <fullName evidence="3">Addiction module antidote protein, HigA family</fullName>
    </submittedName>
</protein>
<dbReference type="AlphaFoldDB" id="A0A6P1ZL18"/>
<dbReference type="NCBIfam" id="TIGR02607">
    <property type="entry name" value="antidote_HigA"/>
    <property type="match status" value="1"/>
</dbReference>
<dbReference type="PANTHER" id="PTHR36924:SF1">
    <property type="entry name" value="ANTITOXIN HIGA-1"/>
    <property type="match status" value="1"/>
</dbReference>
<dbReference type="InterPro" id="IPR010982">
    <property type="entry name" value="Lambda_DNA-bd_dom_sf"/>
</dbReference>
<gene>
    <name evidence="3" type="primary">higA</name>
    <name evidence="3" type="ORF">DQK91_05660</name>
</gene>
<dbReference type="InterPro" id="IPR001387">
    <property type="entry name" value="Cro/C1-type_HTH"/>
</dbReference>
<name>A0A6P1ZL18_9BACT</name>
<evidence type="ECO:0000313" key="3">
    <source>
        <dbReference type="EMBL" id="TVM34896.1"/>
    </source>
</evidence>
<dbReference type="Pfam" id="PF01381">
    <property type="entry name" value="HTH_3"/>
    <property type="match status" value="1"/>
</dbReference>
<sequence>MTDKIMPPVHPGEILKEEFLEPFGITPNKLAVRIGVPSQRIYEILAGKRSISLDTALRLAKFFGTSHTLWLGLQADYEYQLAEDQGLVEHITAQVCPLEAAR</sequence>
<accession>A0A6P1ZL18</accession>
<dbReference type="InterPro" id="IPR013430">
    <property type="entry name" value="Toxin_antidote_HigA"/>
</dbReference>
<dbReference type="PROSITE" id="PS50943">
    <property type="entry name" value="HTH_CROC1"/>
    <property type="match status" value="1"/>
</dbReference>
<feature type="domain" description="HTH cro/C1-type" evidence="2">
    <location>
        <begin position="15"/>
        <end position="70"/>
    </location>
</feature>
<evidence type="ECO:0000313" key="4">
    <source>
        <dbReference type="Proteomes" id="UP000434052"/>
    </source>
</evidence>
<evidence type="ECO:0000259" key="2">
    <source>
        <dbReference type="PROSITE" id="PS50943"/>
    </source>
</evidence>
<organism evidence="3 4">
    <name type="scientific">Oceanidesulfovibrio marinus</name>
    <dbReference type="NCBI Taxonomy" id="370038"/>
    <lineage>
        <taxon>Bacteria</taxon>
        <taxon>Pseudomonadati</taxon>
        <taxon>Thermodesulfobacteriota</taxon>
        <taxon>Desulfovibrionia</taxon>
        <taxon>Desulfovibrionales</taxon>
        <taxon>Desulfovibrionaceae</taxon>
        <taxon>Oceanidesulfovibrio</taxon>
    </lineage>
</organism>
<dbReference type="OrthoDB" id="9798100at2"/>
<dbReference type="RefSeq" id="WP_144234500.1">
    <property type="nucleotide sequence ID" value="NZ_QMIF01000003.1"/>
</dbReference>
<dbReference type="PANTHER" id="PTHR36924">
    <property type="entry name" value="ANTITOXIN HIGA-1"/>
    <property type="match status" value="1"/>
</dbReference>
<proteinExistence type="predicted"/>
<dbReference type="SMART" id="SM00530">
    <property type="entry name" value="HTH_XRE"/>
    <property type="match status" value="1"/>
</dbReference>
<comment type="caution">
    <text evidence="3">The sequence shown here is derived from an EMBL/GenBank/DDBJ whole genome shotgun (WGS) entry which is preliminary data.</text>
</comment>
<dbReference type="CDD" id="cd00093">
    <property type="entry name" value="HTH_XRE"/>
    <property type="match status" value="1"/>
</dbReference>
<keyword evidence="1" id="KW-0238">DNA-binding</keyword>